<dbReference type="AlphaFoldDB" id="A0AB40B0V7"/>
<keyword evidence="5" id="KW-0418">Kinase</keyword>
<dbReference type="Proteomes" id="UP001515500">
    <property type="component" value="Unplaced"/>
</dbReference>
<accession>A0AB40B0V7</accession>
<evidence type="ECO:0000256" key="1">
    <source>
        <dbReference type="ARBA" id="ARBA00008832"/>
    </source>
</evidence>
<dbReference type="Gene3D" id="1.10.510.10">
    <property type="entry name" value="Transferase(Phosphotransferase) domain 1"/>
    <property type="match status" value="1"/>
</dbReference>
<sequence>MGETQEGAEEMAEAQKEGVEMAAPVKMESTLCHGGRFVRYNICSNRRIVFEVTSKYKPPIIPLRSDPYSVTWSALNSETGEQVAIRKISHDFDNMIYAKRTLREVKLLRHMDHENVLAIRDIIPPPQWELFNDVYIAYELMETNLHQIIHSNQPLSEEHIQYILYQILRGLKYIHSASVLHLDLQPSNILLNANCDLKICDFGFEPINSAFIRENFPVTKNYRAPELLFNSSGYTAAIDVWSVGCIFMELMERKPLFPGKNIVHQMYLLLELIGTPKEDDLGFLDEVGRRSISRLPCYSRQSFAEKFPQMHRTAIDLLEKMLTFNPSQRITVEDALAHPYFASLHDTSDEPVCMKPFSFDFEKHVLTGQHVKELIYQEALALNPEYQT</sequence>
<dbReference type="GO" id="GO:0005524">
    <property type="term" value="F:ATP binding"/>
    <property type="evidence" value="ECO:0007669"/>
    <property type="project" value="UniProtKB-KW"/>
</dbReference>
<evidence type="ECO:0000313" key="9">
    <source>
        <dbReference type="RefSeq" id="XP_039120181.1"/>
    </source>
</evidence>
<dbReference type="Gene3D" id="3.30.200.20">
    <property type="entry name" value="Phosphorylase Kinase, domain 1"/>
    <property type="match status" value="1"/>
</dbReference>
<keyword evidence="3" id="KW-0808">Transferase</keyword>
<reference evidence="9" key="1">
    <citation type="submission" date="2025-08" db="UniProtKB">
        <authorList>
            <consortium name="RefSeq"/>
        </authorList>
    </citation>
    <scope>IDENTIFICATION</scope>
</reference>
<dbReference type="FunFam" id="3.30.200.20:FF:000046">
    <property type="entry name" value="Mitogen-activated protein kinase"/>
    <property type="match status" value="1"/>
</dbReference>
<keyword evidence="8" id="KW-1185">Reference proteome</keyword>
<keyword evidence="4" id="KW-0547">Nucleotide-binding</keyword>
<evidence type="ECO:0000259" key="7">
    <source>
        <dbReference type="PROSITE" id="PS50011"/>
    </source>
</evidence>
<evidence type="ECO:0000256" key="6">
    <source>
        <dbReference type="ARBA" id="ARBA00022840"/>
    </source>
</evidence>
<name>A0AB40B0V7_DIOCR</name>
<gene>
    <name evidence="9" type="primary">LOC120256585</name>
</gene>
<dbReference type="InterPro" id="IPR000719">
    <property type="entry name" value="Prot_kinase_dom"/>
</dbReference>
<organism evidence="8 9">
    <name type="scientific">Dioscorea cayennensis subsp. rotundata</name>
    <name type="common">White Guinea yam</name>
    <name type="synonym">Dioscorea rotundata</name>
    <dbReference type="NCBI Taxonomy" id="55577"/>
    <lineage>
        <taxon>Eukaryota</taxon>
        <taxon>Viridiplantae</taxon>
        <taxon>Streptophyta</taxon>
        <taxon>Embryophyta</taxon>
        <taxon>Tracheophyta</taxon>
        <taxon>Spermatophyta</taxon>
        <taxon>Magnoliopsida</taxon>
        <taxon>Liliopsida</taxon>
        <taxon>Dioscoreales</taxon>
        <taxon>Dioscoreaceae</taxon>
        <taxon>Dioscorea</taxon>
    </lineage>
</organism>
<dbReference type="InterPro" id="IPR011009">
    <property type="entry name" value="Kinase-like_dom_sf"/>
</dbReference>
<proteinExistence type="inferred from homology"/>
<dbReference type="FunFam" id="1.10.510.10:FF:000040">
    <property type="entry name" value="Mitogen-activated protein kinase"/>
    <property type="match status" value="1"/>
</dbReference>
<keyword evidence="2" id="KW-0723">Serine/threonine-protein kinase</keyword>
<protein>
    <submittedName>
        <fullName evidence="9">Mitogen-activated protein kinase homolog MMK1-like isoform X1</fullName>
    </submittedName>
</protein>
<dbReference type="PROSITE" id="PS50011">
    <property type="entry name" value="PROTEIN_KINASE_DOM"/>
    <property type="match status" value="1"/>
</dbReference>
<dbReference type="PANTHER" id="PTHR24055">
    <property type="entry name" value="MITOGEN-ACTIVATED PROTEIN KINASE"/>
    <property type="match status" value="1"/>
</dbReference>
<dbReference type="GeneID" id="120256585"/>
<evidence type="ECO:0000256" key="5">
    <source>
        <dbReference type="ARBA" id="ARBA00022777"/>
    </source>
</evidence>
<dbReference type="GO" id="GO:0004674">
    <property type="term" value="F:protein serine/threonine kinase activity"/>
    <property type="evidence" value="ECO:0007669"/>
    <property type="project" value="UniProtKB-KW"/>
</dbReference>
<evidence type="ECO:0000313" key="8">
    <source>
        <dbReference type="Proteomes" id="UP001515500"/>
    </source>
</evidence>
<evidence type="ECO:0000256" key="3">
    <source>
        <dbReference type="ARBA" id="ARBA00022679"/>
    </source>
</evidence>
<dbReference type="SUPFAM" id="SSF56112">
    <property type="entry name" value="Protein kinase-like (PK-like)"/>
    <property type="match status" value="1"/>
</dbReference>
<dbReference type="RefSeq" id="XP_039120181.1">
    <property type="nucleotide sequence ID" value="XM_039264247.1"/>
</dbReference>
<feature type="domain" description="Protein kinase" evidence="7">
    <location>
        <begin position="57"/>
        <end position="341"/>
    </location>
</feature>
<keyword evidence="6" id="KW-0067">ATP-binding</keyword>
<dbReference type="InterPro" id="IPR050117">
    <property type="entry name" value="MAPK"/>
</dbReference>
<evidence type="ECO:0000256" key="4">
    <source>
        <dbReference type="ARBA" id="ARBA00022741"/>
    </source>
</evidence>
<comment type="similarity">
    <text evidence="1">Belongs to the protein kinase superfamily. CMGC Ser/Thr protein kinase family. MAP kinase subfamily.</text>
</comment>
<evidence type="ECO:0000256" key="2">
    <source>
        <dbReference type="ARBA" id="ARBA00022527"/>
    </source>
</evidence>
<dbReference type="Pfam" id="PF00069">
    <property type="entry name" value="Pkinase"/>
    <property type="match status" value="1"/>
</dbReference>